<dbReference type="Proteomes" id="UP000773469">
    <property type="component" value="Unassembled WGS sequence"/>
</dbReference>
<keyword evidence="3" id="KW-0808">Transferase</keyword>
<evidence type="ECO:0000313" key="2">
    <source>
        <dbReference type="EMBL" id="GIU45979.1"/>
    </source>
</evidence>
<dbReference type="Proteomes" id="UP000095230">
    <property type="component" value="Unassembled WGS sequence"/>
</dbReference>
<feature type="domain" description="N-acetyltransferase" evidence="1">
    <location>
        <begin position="17"/>
        <end position="166"/>
    </location>
</feature>
<reference evidence="3 4" key="1">
    <citation type="submission" date="2016-07" db="EMBL/GenBank/DDBJ databases">
        <title>Whole-genome of two Shewanella species isolated from a digestive organ of sea cucumber Apostichopus japonicus Selenka 1867.</title>
        <authorList>
            <person name="Hong H.-H."/>
            <person name="Choi H."/>
            <person name="Cheon S."/>
            <person name="Oh J.-S."/>
            <person name="Lee H.-G."/>
            <person name="Park C."/>
        </authorList>
    </citation>
    <scope>NUCLEOTIDE SEQUENCE [LARGE SCALE GENOMIC DNA]</scope>
    <source>
        <strain evidence="3 4">CSB03KR</strain>
    </source>
</reference>
<dbReference type="Pfam" id="PF00583">
    <property type="entry name" value="Acetyltransf_1"/>
    <property type="match status" value="1"/>
</dbReference>
<gene>
    <name evidence="3" type="ORF">BEL05_19580</name>
    <name evidence="2" type="ORF">TUM3794_37510</name>
</gene>
<name>A0A1E5IVT4_SHECO</name>
<dbReference type="RefSeq" id="WP_069670799.1">
    <property type="nucleotide sequence ID" value="NZ_BPEU01000036.1"/>
</dbReference>
<dbReference type="InterPro" id="IPR052564">
    <property type="entry name" value="N-acetyltrans/Recomb-assoc"/>
</dbReference>
<proteinExistence type="predicted"/>
<protein>
    <submittedName>
        <fullName evidence="3">GCN5 family acetyltransferase</fullName>
    </submittedName>
    <submittedName>
        <fullName evidence="2">N-acetyltransferase</fullName>
    </submittedName>
</protein>
<reference evidence="2 5" key="2">
    <citation type="submission" date="2021-05" db="EMBL/GenBank/DDBJ databases">
        <title>Molecular characterization for Shewanella algae harboring chromosomal blaOXA-55-like strains isolated from clinical and environment sample.</title>
        <authorList>
            <person name="Ohama Y."/>
            <person name="Aoki K."/>
            <person name="Harada S."/>
            <person name="Moriya K."/>
            <person name="Ishii Y."/>
            <person name="Tateda K."/>
        </authorList>
    </citation>
    <scope>NUCLEOTIDE SEQUENCE [LARGE SCALE GENOMIC DNA]</scope>
    <source>
        <strain evidence="2 5">MBTL60-118</strain>
    </source>
</reference>
<dbReference type="InterPro" id="IPR016181">
    <property type="entry name" value="Acyl_CoA_acyltransferase"/>
</dbReference>
<dbReference type="InterPro" id="IPR000182">
    <property type="entry name" value="GNAT_dom"/>
</dbReference>
<comment type="caution">
    <text evidence="3">The sequence shown here is derived from an EMBL/GenBank/DDBJ whole genome shotgun (WGS) entry which is preliminary data.</text>
</comment>
<dbReference type="SUPFAM" id="SSF55729">
    <property type="entry name" value="Acyl-CoA N-acyltransferases (Nat)"/>
    <property type="match status" value="1"/>
</dbReference>
<evidence type="ECO:0000259" key="1">
    <source>
        <dbReference type="PROSITE" id="PS51186"/>
    </source>
</evidence>
<sequence length="167" mass="19350">MLSVIPYESKFAAQVSLIFHHAIEHIPETMYPIEQKQAWSFAPRSAYHWHKRMSRTQAWLVVDDSLSLNGLDKCVGFINLETHFQHRGYIDSLYVLPAYQGKRVATSLYLTMEAWAQKQGISHLYVDASKLSKSLFLTHGFTLKHKSYQEKRGQILQSFYLTKALVD</sequence>
<dbReference type="GO" id="GO:0016747">
    <property type="term" value="F:acyltransferase activity, transferring groups other than amino-acyl groups"/>
    <property type="evidence" value="ECO:0007669"/>
    <property type="project" value="InterPro"/>
</dbReference>
<accession>A0A1E5IVT4</accession>
<dbReference type="EMBL" id="MCBT01000018">
    <property type="protein sequence ID" value="OEG74634.1"/>
    <property type="molecule type" value="Genomic_DNA"/>
</dbReference>
<dbReference type="PROSITE" id="PS51186">
    <property type="entry name" value="GNAT"/>
    <property type="match status" value="1"/>
</dbReference>
<dbReference type="STRING" id="23.BEL05_19580"/>
<keyword evidence="5" id="KW-1185">Reference proteome</keyword>
<evidence type="ECO:0000313" key="5">
    <source>
        <dbReference type="Proteomes" id="UP000773469"/>
    </source>
</evidence>
<dbReference type="EMBL" id="BPEU01000036">
    <property type="protein sequence ID" value="GIU45979.1"/>
    <property type="molecule type" value="Genomic_DNA"/>
</dbReference>
<evidence type="ECO:0000313" key="4">
    <source>
        <dbReference type="Proteomes" id="UP000095230"/>
    </source>
</evidence>
<organism evidence="3 4">
    <name type="scientific">Shewanella colwelliana</name>
    <name type="common">Alteromonas colwelliana</name>
    <dbReference type="NCBI Taxonomy" id="23"/>
    <lineage>
        <taxon>Bacteria</taxon>
        <taxon>Pseudomonadati</taxon>
        <taxon>Pseudomonadota</taxon>
        <taxon>Gammaproteobacteria</taxon>
        <taxon>Alteromonadales</taxon>
        <taxon>Shewanellaceae</taxon>
        <taxon>Shewanella</taxon>
    </lineage>
</organism>
<dbReference type="OrthoDB" id="5355033at2"/>
<dbReference type="Gene3D" id="3.40.630.30">
    <property type="match status" value="1"/>
</dbReference>
<evidence type="ECO:0000313" key="3">
    <source>
        <dbReference type="EMBL" id="OEG74634.1"/>
    </source>
</evidence>
<dbReference type="AlphaFoldDB" id="A0A1E5IVT4"/>
<dbReference type="CDD" id="cd04301">
    <property type="entry name" value="NAT_SF"/>
    <property type="match status" value="1"/>
</dbReference>
<dbReference type="PANTHER" id="PTHR43451:SF1">
    <property type="entry name" value="ACETYLTRANSFERASE"/>
    <property type="match status" value="1"/>
</dbReference>
<dbReference type="PANTHER" id="PTHR43451">
    <property type="entry name" value="ACETYLTRANSFERASE (GNAT) FAMILY PROTEIN"/>
    <property type="match status" value="1"/>
</dbReference>